<evidence type="ECO:0000256" key="2">
    <source>
        <dbReference type="SAM" id="MobiDB-lite"/>
    </source>
</evidence>
<dbReference type="CDD" id="cd01647">
    <property type="entry name" value="RT_LTR"/>
    <property type="match status" value="1"/>
</dbReference>
<keyword evidence="1" id="KW-0175">Coiled coil</keyword>
<dbReference type="AlphaFoldDB" id="A0A6L2LBJ6"/>
<dbReference type="EMBL" id="BKCJ010004015">
    <property type="protein sequence ID" value="GEU58509.1"/>
    <property type="molecule type" value="Genomic_DNA"/>
</dbReference>
<dbReference type="InterPro" id="IPR000477">
    <property type="entry name" value="RT_dom"/>
</dbReference>
<feature type="coiled-coil region" evidence="1">
    <location>
        <begin position="305"/>
        <end position="360"/>
    </location>
</feature>
<keyword evidence="5" id="KW-0548">Nucleotidyltransferase</keyword>
<dbReference type="Gene3D" id="3.30.70.270">
    <property type="match status" value="2"/>
</dbReference>
<dbReference type="Pfam" id="PF17919">
    <property type="entry name" value="RT_RNaseH_2"/>
    <property type="match status" value="1"/>
</dbReference>
<feature type="region of interest" description="Disordered" evidence="2">
    <location>
        <begin position="1"/>
        <end position="94"/>
    </location>
</feature>
<comment type="caution">
    <text evidence="5">The sequence shown here is derived from an EMBL/GenBank/DDBJ whole genome shotgun (WGS) entry which is preliminary data.</text>
</comment>
<dbReference type="InterPro" id="IPR051320">
    <property type="entry name" value="Viral_Replic_Matur_Polypro"/>
</dbReference>
<organism evidence="5">
    <name type="scientific">Tanacetum cinerariifolium</name>
    <name type="common">Dalmatian daisy</name>
    <name type="synonym">Chrysanthemum cinerariifolium</name>
    <dbReference type="NCBI Taxonomy" id="118510"/>
    <lineage>
        <taxon>Eukaryota</taxon>
        <taxon>Viridiplantae</taxon>
        <taxon>Streptophyta</taxon>
        <taxon>Embryophyta</taxon>
        <taxon>Tracheophyta</taxon>
        <taxon>Spermatophyta</taxon>
        <taxon>Magnoliopsida</taxon>
        <taxon>eudicotyledons</taxon>
        <taxon>Gunneridae</taxon>
        <taxon>Pentapetalae</taxon>
        <taxon>asterids</taxon>
        <taxon>campanulids</taxon>
        <taxon>Asterales</taxon>
        <taxon>Asteraceae</taxon>
        <taxon>Asteroideae</taxon>
        <taxon>Anthemideae</taxon>
        <taxon>Anthemidinae</taxon>
        <taxon>Tanacetum</taxon>
    </lineage>
</organism>
<dbReference type="InterPro" id="IPR043502">
    <property type="entry name" value="DNA/RNA_pol_sf"/>
</dbReference>
<feature type="domain" description="Reverse transcriptase" evidence="3">
    <location>
        <begin position="363"/>
        <end position="468"/>
    </location>
</feature>
<name>A0A6L2LBJ6_TANCI</name>
<proteinExistence type="predicted"/>
<sequence>MAISVVAVSSDSSKESKPTTPLSLDYTPASPDYSPVHDIEFNPSEDPPSDHIPPLPAILPFLSSTDDTTDSDTPDTPPSPTHALRQPIPHGRPYRYHPNGPLKILLQIHHQRHHQIFHLDASSDSSSRQSLSDHFSLDLLSNSVGPSHKRRRSPMTFIPALSLVFGALSPVRADLIPSPKRVRDSGYLADIKDIDPKIQAEIDECIAYADALRDRGIDAIVVVEAIDREESETGTRGLDKVRVYMVTHHAMLEDTTEPPQEERAVECMYETLGSLVQRFHDHTLAIPVHCVQVIKGVQREQGRRIVVVKLAVAALTERISELERDNRRLKGTASVEEQIVDRLQRGMSHMKRELRQIRHRFSSYIQIPINPPDQEKTTFTCPYGTFAYRRIPFSLCNALGTFQRCMMAIFHDMIEKTMEDFMDDFSVFRDSFSSCLSHLDTMLQRCEDTNLVLNWEKCHFMVKEGIILSHKISKNGLEVDHSKIDVIAKLPYLTTVKGVRSFLRHAGFYRRFIQDFSMIARHMTQLLEKETPFVFSKYCIDDFETLKKKLTKASILVVLDWNIPFELMCDASDFTIGMVLGQRKTKHFQPTHYASKAMTESQIHYTMMEKQMLA</sequence>
<accession>A0A6L2LBJ6</accession>
<evidence type="ECO:0000259" key="3">
    <source>
        <dbReference type="Pfam" id="PF00078"/>
    </source>
</evidence>
<protein>
    <submittedName>
        <fullName evidence="5">Reverse transcriptase domain-containing protein</fullName>
    </submittedName>
</protein>
<dbReference type="InterPro" id="IPR041577">
    <property type="entry name" value="RT_RNaseH_2"/>
</dbReference>
<dbReference type="GO" id="GO:0003964">
    <property type="term" value="F:RNA-directed DNA polymerase activity"/>
    <property type="evidence" value="ECO:0007669"/>
    <property type="project" value="UniProtKB-KW"/>
</dbReference>
<evidence type="ECO:0000256" key="1">
    <source>
        <dbReference type="SAM" id="Coils"/>
    </source>
</evidence>
<feature type="compositionally biased region" description="Low complexity" evidence="2">
    <location>
        <begin position="1"/>
        <end position="11"/>
    </location>
</feature>
<dbReference type="PANTHER" id="PTHR33064">
    <property type="entry name" value="POL PROTEIN"/>
    <property type="match status" value="1"/>
</dbReference>
<evidence type="ECO:0000313" key="5">
    <source>
        <dbReference type="EMBL" id="GEU58509.1"/>
    </source>
</evidence>
<gene>
    <name evidence="5" type="ORF">Tci_030487</name>
</gene>
<evidence type="ECO:0000259" key="4">
    <source>
        <dbReference type="Pfam" id="PF17919"/>
    </source>
</evidence>
<keyword evidence="5" id="KW-0808">Transferase</keyword>
<feature type="domain" description="Reverse transcriptase/retrotransposon-derived protein RNase H-like" evidence="4">
    <location>
        <begin position="538"/>
        <end position="614"/>
    </location>
</feature>
<dbReference type="Pfam" id="PF00078">
    <property type="entry name" value="RVT_1"/>
    <property type="match status" value="1"/>
</dbReference>
<dbReference type="SUPFAM" id="SSF56672">
    <property type="entry name" value="DNA/RNA polymerases"/>
    <property type="match status" value="1"/>
</dbReference>
<keyword evidence="5" id="KW-0695">RNA-directed DNA polymerase</keyword>
<dbReference type="PANTHER" id="PTHR33064:SF39">
    <property type="match status" value="1"/>
</dbReference>
<dbReference type="Gene3D" id="3.10.10.10">
    <property type="entry name" value="HIV Type 1 Reverse Transcriptase, subunit A, domain 1"/>
    <property type="match status" value="1"/>
</dbReference>
<reference evidence="5" key="1">
    <citation type="journal article" date="2019" name="Sci. Rep.">
        <title>Draft genome of Tanacetum cinerariifolium, the natural source of mosquito coil.</title>
        <authorList>
            <person name="Yamashiro T."/>
            <person name="Shiraishi A."/>
            <person name="Satake H."/>
            <person name="Nakayama K."/>
        </authorList>
    </citation>
    <scope>NUCLEOTIDE SEQUENCE</scope>
</reference>
<dbReference type="InterPro" id="IPR043128">
    <property type="entry name" value="Rev_trsase/Diguanyl_cyclase"/>
</dbReference>